<dbReference type="Pfam" id="PF00924">
    <property type="entry name" value="MS_channel_2nd"/>
    <property type="match status" value="1"/>
</dbReference>
<dbReference type="EMBL" id="PDUD01000028">
    <property type="protein sequence ID" value="PHN04017.1"/>
    <property type="molecule type" value="Genomic_DNA"/>
</dbReference>
<evidence type="ECO:0000313" key="12">
    <source>
        <dbReference type="Proteomes" id="UP000223913"/>
    </source>
</evidence>
<dbReference type="SUPFAM" id="SSF82861">
    <property type="entry name" value="Mechanosensitive channel protein MscS (YggB), transmembrane region"/>
    <property type="match status" value="1"/>
</dbReference>
<evidence type="ECO:0000259" key="10">
    <source>
        <dbReference type="Pfam" id="PF21088"/>
    </source>
</evidence>
<feature type="transmembrane region" description="Helical" evidence="7">
    <location>
        <begin position="217"/>
        <end position="234"/>
    </location>
</feature>
<feature type="domain" description="Mechanosensitive ion channel transmembrane helices 2/3" evidence="10">
    <location>
        <begin position="296"/>
        <end position="336"/>
    </location>
</feature>
<keyword evidence="12" id="KW-1185">Reference proteome</keyword>
<keyword evidence="4 7" id="KW-0812">Transmembrane</keyword>
<dbReference type="SUPFAM" id="SSF50182">
    <property type="entry name" value="Sm-like ribonucleoproteins"/>
    <property type="match status" value="1"/>
</dbReference>
<evidence type="ECO:0000256" key="6">
    <source>
        <dbReference type="ARBA" id="ARBA00023136"/>
    </source>
</evidence>
<evidence type="ECO:0000313" key="11">
    <source>
        <dbReference type="EMBL" id="PHN04017.1"/>
    </source>
</evidence>
<dbReference type="SUPFAM" id="SSF82689">
    <property type="entry name" value="Mechanosensitive channel protein MscS (YggB), C-terminal domain"/>
    <property type="match status" value="1"/>
</dbReference>
<dbReference type="InterPro" id="IPR049142">
    <property type="entry name" value="MS_channel_1st"/>
</dbReference>
<dbReference type="Gene3D" id="3.30.70.100">
    <property type="match status" value="1"/>
</dbReference>
<comment type="similarity">
    <text evidence="2">Belongs to the MscS (TC 1.A.23) family.</text>
</comment>
<evidence type="ECO:0000259" key="9">
    <source>
        <dbReference type="Pfam" id="PF21082"/>
    </source>
</evidence>
<dbReference type="Proteomes" id="UP000223913">
    <property type="component" value="Unassembled WGS sequence"/>
</dbReference>
<accession>A0A2D0N6C8</accession>
<evidence type="ECO:0000256" key="1">
    <source>
        <dbReference type="ARBA" id="ARBA00004651"/>
    </source>
</evidence>
<dbReference type="PANTHER" id="PTHR43634:SF2">
    <property type="entry name" value="LOW CONDUCTANCE MECHANOSENSITIVE CHANNEL YNAI"/>
    <property type="match status" value="1"/>
</dbReference>
<dbReference type="InterPro" id="IPR006685">
    <property type="entry name" value="MscS_channel_2nd"/>
</dbReference>
<dbReference type="Pfam" id="PF21088">
    <property type="entry name" value="MS_channel_1st"/>
    <property type="match status" value="1"/>
</dbReference>
<feature type="domain" description="Mechanosensitive ion channel MscS C-terminal" evidence="9">
    <location>
        <begin position="411"/>
        <end position="494"/>
    </location>
</feature>
<dbReference type="InterPro" id="IPR045042">
    <property type="entry name" value="YnaI-like"/>
</dbReference>
<organism evidence="11 12">
    <name type="scientific">Flavilitoribacter nigricans (strain ATCC 23147 / DSM 23189 / NBRC 102662 / NCIMB 1420 / SS-2)</name>
    <name type="common">Lewinella nigricans</name>
    <dbReference type="NCBI Taxonomy" id="1122177"/>
    <lineage>
        <taxon>Bacteria</taxon>
        <taxon>Pseudomonadati</taxon>
        <taxon>Bacteroidota</taxon>
        <taxon>Saprospiria</taxon>
        <taxon>Saprospirales</taxon>
        <taxon>Lewinellaceae</taxon>
        <taxon>Flavilitoribacter</taxon>
    </lineage>
</organism>
<feature type="transmembrane region" description="Helical" evidence="7">
    <location>
        <begin position="171"/>
        <end position="196"/>
    </location>
</feature>
<dbReference type="GO" id="GO:0005886">
    <property type="term" value="C:plasma membrane"/>
    <property type="evidence" value="ECO:0007669"/>
    <property type="project" value="UniProtKB-SubCell"/>
</dbReference>
<protein>
    <submittedName>
        <fullName evidence="11">Mechanosensitive ion channel protein</fullName>
    </submittedName>
</protein>
<evidence type="ECO:0000256" key="5">
    <source>
        <dbReference type="ARBA" id="ARBA00022989"/>
    </source>
</evidence>
<evidence type="ECO:0000256" key="2">
    <source>
        <dbReference type="ARBA" id="ARBA00008017"/>
    </source>
</evidence>
<dbReference type="Gene3D" id="2.30.30.60">
    <property type="match status" value="1"/>
</dbReference>
<feature type="domain" description="Mechanosensitive ion channel MscS" evidence="8">
    <location>
        <begin position="337"/>
        <end position="402"/>
    </location>
</feature>
<feature type="transmembrane region" description="Helical" evidence="7">
    <location>
        <begin position="316"/>
        <end position="335"/>
    </location>
</feature>
<dbReference type="InterPro" id="IPR011014">
    <property type="entry name" value="MscS_channel_TM-2"/>
</dbReference>
<comment type="caution">
    <text evidence="11">The sequence shown here is derived from an EMBL/GenBank/DDBJ whole genome shotgun (WGS) entry which is preliminary data.</text>
</comment>
<evidence type="ECO:0000256" key="4">
    <source>
        <dbReference type="ARBA" id="ARBA00022692"/>
    </source>
</evidence>
<sequence length="558" mass="63259">MQTSLMIRKIIIFTLLCISGSIPLISQIDSSEVNDSPYGVIYNHLYYLQTDSYQPARAALSFAPGVAEAEDLAIQLKQILDGRGLYVDINRLPTENSYYDSLAKAAVYYIDQHYPLLYVEKIGNDWFYSRTTVEAIPDLHRELFPLGTQITTYFQAPFWQTPILNIKLWKWMGIIVLLLLSWLVFTFINWLSRTIIRPSLRKRIGISPEVDKAGRRLYRLFGLLISVRFFAYILPMLQLPAKNNSILLKLLGILSIFFIIFIVDQLVKILFFNLNKVAKKTANTLDDQLMPVLKRITSMVVWAVGLFYILDYLNVNVTALLAGISIGGLAIALAAQDTVKNFFGSIMIFLDKPFQIGDWIHFGNVDGVVEEVGVRSTRIRTFANSITYVPNGQLADQVVDNMGLRQYRRFKTEIGVTYDTPPKQIDLFVKGIREIILRHPTTRKDYFEVHLNSFGASSLNILLYTFFEAPNWTVELKGRHEVMYAIIALAHDLGVRFAFPTQTLHIEEFPGQLSTTPGAPADSGDEQLRESLKDISKYFKTANRPGGDAGKIKPLGGE</sequence>
<dbReference type="GO" id="GO:0008381">
    <property type="term" value="F:mechanosensitive monoatomic ion channel activity"/>
    <property type="evidence" value="ECO:0007669"/>
    <property type="project" value="UniProtKB-ARBA"/>
</dbReference>
<name>A0A2D0N6C8_FLAN2</name>
<dbReference type="InterPro" id="IPR010920">
    <property type="entry name" value="LSM_dom_sf"/>
</dbReference>
<comment type="subcellular location">
    <subcellularLocation>
        <location evidence="1">Cell membrane</location>
        <topology evidence="1">Multi-pass membrane protein</topology>
    </subcellularLocation>
</comment>
<keyword evidence="6 7" id="KW-0472">Membrane</keyword>
<dbReference type="InterPro" id="IPR011066">
    <property type="entry name" value="MscS_channel_C_sf"/>
</dbReference>
<dbReference type="InterPro" id="IPR049278">
    <property type="entry name" value="MS_channel_C"/>
</dbReference>
<keyword evidence="3" id="KW-1003">Cell membrane</keyword>
<dbReference type="Pfam" id="PF21082">
    <property type="entry name" value="MS_channel_3rd"/>
    <property type="match status" value="1"/>
</dbReference>
<dbReference type="AlphaFoldDB" id="A0A2D0N6C8"/>
<feature type="transmembrane region" description="Helical" evidence="7">
    <location>
        <begin position="246"/>
        <end position="271"/>
    </location>
</feature>
<dbReference type="Gene3D" id="1.10.287.1260">
    <property type="match status" value="1"/>
</dbReference>
<dbReference type="PANTHER" id="PTHR43634">
    <property type="entry name" value="OW CONDUCTANCE MECHANOSENSITIVE CHANNEL"/>
    <property type="match status" value="1"/>
</dbReference>
<keyword evidence="5 7" id="KW-1133">Transmembrane helix</keyword>
<evidence type="ECO:0000256" key="7">
    <source>
        <dbReference type="SAM" id="Phobius"/>
    </source>
</evidence>
<evidence type="ECO:0000256" key="3">
    <source>
        <dbReference type="ARBA" id="ARBA00022475"/>
    </source>
</evidence>
<proteinExistence type="inferred from homology"/>
<evidence type="ECO:0000259" key="8">
    <source>
        <dbReference type="Pfam" id="PF00924"/>
    </source>
</evidence>
<reference evidence="11 12" key="1">
    <citation type="submission" date="2017-10" db="EMBL/GenBank/DDBJ databases">
        <title>The draft genome sequence of Lewinella nigricans NBRC 102662.</title>
        <authorList>
            <person name="Wang K."/>
        </authorList>
    </citation>
    <scope>NUCLEOTIDE SEQUENCE [LARGE SCALE GENOMIC DNA]</scope>
    <source>
        <strain evidence="11 12">NBRC 102662</strain>
    </source>
</reference>
<gene>
    <name evidence="11" type="ORF">CRP01_24425</name>
</gene>
<dbReference type="InterPro" id="IPR023408">
    <property type="entry name" value="MscS_beta-dom_sf"/>
</dbReference>